<dbReference type="KEGG" id="pmf:P9303_16801"/>
<accession>A2CAB4</accession>
<sequence length="403" mass="44835">MSKWRLGKLKDVDSWPWKWWRWASSKWRLIPLLDRWLLGELIPVLLFAIAAFTVVSVSVGVMFDLVRKIVEFGLPLHFALQVFSLKLPFFLVISFPMATLLATLLAYSRLSSNSEFTALRSLGVSTRRIVAPALALALLMTGLTFIFNDVIVPRTNSSAEVTIKRALGKAIATEKGKHVVYSRFGTITGTKAEDRNQGLSQLFYAREFLKGEMEDVTVLDLSRLGFTQMLKAERAIWNEQEAMWEFFNGNILTLTPSGSTTSVEFDRYLYPLTSGPIRVAKLPKDANNMTVAQAMEAASIYTDAGNRKEARRLKVRIQEKFTFPMSCLVFGLIGSSLGAKPNSRTSRTQGFGISLLLILAYYTLSFSFSSLGVTGTLTPMLAAWVPVFISLAGGGLLLRQASR</sequence>
<dbReference type="AlphaFoldDB" id="A2CAB4"/>
<dbReference type="GO" id="GO:0043190">
    <property type="term" value="C:ATP-binding cassette (ABC) transporter complex"/>
    <property type="evidence" value="ECO:0007669"/>
    <property type="project" value="TreeGrafter"/>
</dbReference>
<feature type="transmembrane region" description="Helical" evidence="6">
    <location>
        <begin position="321"/>
        <end position="339"/>
    </location>
</feature>
<evidence type="ECO:0000256" key="2">
    <source>
        <dbReference type="ARBA" id="ARBA00022475"/>
    </source>
</evidence>
<evidence type="ECO:0000256" key="4">
    <source>
        <dbReference type="ARBA" id="ARBA00022989"/>
    </source>
</evidence>
<keyword evidence="2" id="KW-1003">Cell membrane</keyword>
<proteinExistence type="predicted"/>
<dbReference type="RefSeq" id="WP_011826312.1">
    <property type="nucleotide sequence ID" value="NC_008820.1"/>
</dbReference>
<keyword evidence="3 6" id="KW-0812">Transmembrane</keyword>
<protein>
    <submittedName>
        <fullName evidence="7">Possible permease</fullName>
    </submittedName>
</protein>
<dbReference type="InterPro" id="IPR005495">
    <property type="entry name" value="LptG/LptF_permease"/>
</dbReference>
<evidence type="ECO:0000256" key="6">
    <source>
        <dbReference type="SAM" id="Phobius"/>
    </source>
</evidence>
<reference evidence="7 8" key="1">
    <citation type="journal article" date="2007" name="PLoS Genet.">
        <title>Patterns and implications of gene gain and loss in the evolution of Prochlorococcus.</title>
        <authorList>
            <person name="Kettler G.C."/>
            <person name="Martiny A.C."/>
            <person name="Huang K."/>
            <person name="Zucker J."/>
            <person name="Coleman M.L."/>
            <person name="Rodrigue S."/>
            <person name="Chen F."/>
            <person name="Lapidus A."/>
            <person name="Ferriera S."/>
            <person name="Johnson J."/>
            <person name="Steglich C."/>
            <person name="Church G.M."/>
            <person name="Richardson P."/>
            <person name="Chisholm S.W."/>
        </authorList>
    </citation>
    <scope>NUCLEOTIDE SEQUENCE [LARGE SCALE GENOMIC DNA]</scope>
    <source>
        <strain evidence="7 8">MIT 9303</strain>
    </source>
</reference>
<comment type="subcellular location">
    <subcellularLocation>
        <location evidence="1">Cell membrane</location>
        <topology evidence="1">Multi-pass membrane protein</topology>
    </subcellularLocation>
</comment>
<dbReference type="BioCyc" id="PMAR59922:G1G80-1459-MONOMER"/>
<dbReference type="Proteomes" id="UP000002274">
    <property type="component" value="Chromosome"/>
</dbReference>
<evidence type="ECO:0000313" key="8">
    <source>
        <dbReference type="Proteomes" id="UP000002274"/>
    </source>
</evidence>
<evidence type="ECO:0000256" key="5">
    <source>
        <dbReference type="ARBA" id="ARBA00023136"/>
    </source>
</evidence>
<feature type="transmembrane region" description="Helical" evidence="6">
    <location>
        <begin position="351"/>
        <end position="371"/>
    </location>
</feature>
<gene>
    <name evidence="7" type="ordered locus">P9303_16801</name>
</gene>
<dbReference type="STRING" id="59922.P9303_16801"/>
<evidence type="ECO:0000256" key="1">
    <source>
        <dbReference type="ARBA" id="ARBA00004651"/>
    </source>
</evidence>
<evidence type="ECO:0000256" key="3">
    <source>
        <dbReference type="ARBA" id="ARBA00022692"/>
    </source>
</evidence>
<keyword evidence="4 6" id="KW-1133">Transmembrane helix</keyword>
<keyword evidence="5 6" id="KW-0472">Membrane</keyword>
<dbReference type="HOGENOM" id="CLU_028799_3_1_3"/>
<dbReference type="PANTHER" id="PTHR33529">
    <property type="entry name" value="SLR0882 PROTEIN-RELATED"/>
    <property type="match status" value="1"/>
</dbReference>
<dbReference type="PANTHER" id="PTHR33529:SF6">
    <property type="entry name" value="YJGP_YJGQ FAMILY PERMEASE"/>
    <property type="match status" value="1"/>
</dbReference>
<evidence type="ECO:0000313" key="7">
    <source>
        <dbReference type="EMBL" id="ABM78424.1"/>
    </source>
</evidence>
<dbReference type="Pfam" id="PF03739">
    <property type="entry name" value="LptF_LptG"/>
    <property type="match status" value="1"/>
</dbReference>
<dbReference type="GO" id="GO:0015920">
    <property type="term" value="P:lipopolysaccharide transport"/>
    <property type="evidence" value="ECO:0007669"/>
    <property type="project" value="TreeGrafter"/>
</dbReference>
<organism evidence="7 8">
    <name type="scientific">Prochlorococcus marinus (strain MIT 9303)</name>
    <dbReference type="NCBI Taxonomy" id="59922"/>
    <lineage>
        <taxon>Bacteria</taxon>
        <taxon>Bacillati</taxon>
        <taxon>Cyanobacteriota</taxon>
        <taxon>Cyanophyceae</taxon>
        <taxon>Synechococcales</taxon>
        <taxon>Prochlorococcaceae</taxon>
        <taxon>Prochlorococcus</taxon>
    </lineage>
</organism>
<dbReference type="EMBL" id="CP000554">
    <property type="protein sequence ID" value="ABM78424.1"/>
    <property type="molecule type" value="Genomic_DNA"/>
</dbReference>
<name>A2CAB4_PROM3</name>
<feature type="transmembrane region" description="Helical" evidence="6">
    <location>
        <begin position="83"/>
        <end position="108"/>
    </location>
</feature>
<feature type="transmembrane region" description="Helical" evidence="6">
    <location>
        <begin position="377"/>
        <end position="398"/>
    </location>
</feature>
<feature type="transmembrane region" description="Helical" evidence="6">
    <location>
        <begin position="129"/>
        <end position="147"/>
    </location>
</feature>
<feature type="transmembrane region" description="Helical" evidence="6">
    <location>
        <begin position="36"/>
        <end position="63"/>
    </location>
</feature>